<dbReference type="Proteomes" id="UP000653454">
    <property type="component" value="Unassembled WGS sequence"/>
</dbReference>
<organism evidence="3 4">
    <name type="scientific">Plutella xylostella</name>
    <name type="common">Diamondback moth</name>
    <name type="synonym">Plutella maculipennis</name>
    <dbReference type="NCBI Taxonomy" id="51655"/>
    <lineage>
        <taxon>Eukaryota</taxon>
        <taxon>Metazoa</taxon>
        <taxon>Ecdysozoa</taxon>
        <taxon>Arthropoda</taxon>
        <taxon>Hexapoda</taxon>
        <taxon>Insecta</taxon>
        <taxon>Pterygota</taxon>
        <taxon>Neoptera</taxon>
        <taxon>Endopterygota</taxon>
        <taxon>Lepidoptera</taxon>
        <taxon>Glossata</taxon>
        <taxon>Ditrysia</taxon>
        <taxon>Yponomeutoidea</taxon>
        <taxon>Plutellidae</taxon>
        <taxon>Plutella</taxon>
    </lineage>
</organism>
<evidence type="ECO:0000259" key="2">
    <source>
        <dbReference type="Pfam" id="PF25298"/>
    </source>
</evidence>
<name>A0A8S4G257_PLUXY</name>
<feature type="region of interest" description="Disordered" evidence="1">
    <location>
        <begin position="1"/>
        <end position="50"/>
    </location>
</feature>
<dbReference type="EMBL" id="CAJHNJ030000079">
    <property type="protein sequence ID" value="CAG9134480.1"/>
    <property type="molecule type" value="Genomic_DNA"/>
</dbReference>
<comment type="caution">
    <text evidence="3">The sequence shown here is derived from an EMBL/GenBank/DDBJ whole genome shotgun (WGS) entry which is preliminary data.</text>
</comment>
<keyword evidence="4" id="KW-1185">Reference proteome</keyword>
<dbReference type="InterPro" id="IPR057251">
    <property type="entry name" value="FP_C"/>
</dbReference>
<dbReference type="Pfam" id="PF25298">
    <property type="entry name" value="Baculo_FP_2nd"/>
    <property type="match status" value="1"/>
</dbReference>
<reference evidence="3" key="1">
    <citation type="submission" date="2020-11" db="EMBL/GenBank/DDBJ databases">
        <authorList>
            <person name="Whiteford S."/>
        </authorList>
    </citation>
    <scope>NUCLEOTIDE SEQUENCE</scope>
</reference>
<evidence type="ECO:0000313" key="4">
    <source>
        <dbReference type="Proteomes" id="UP000653454"/>
    </source>
</evidence>
<sequence length="307" mass="35193">MPRTARSPPRAAKKQVINQENDSASSTLDKSPVSVPQRSKRPRAEFSPGNDFSILRDEIKNMLAEWKTEQDAALSKLISEVSDLKLQNIKVQKTFLDIEKAVEFMSSKYEDFSKKIQEFDKEREGLHNYILNLESKIQDLQSNSRLSTLEVRNVPNNDKETTQDLISVVCSIGQVLKADITPSEIRDIYRGPGKPDTNKAIIVDLTSVLKKNQVISSIRLFNRNKPIPEKFNSGHIGRPGQTVPIFIDEHLPYSVKKLFLLCRNFTKQNDYKYCWSNNGRIFIRKNNESRAILIKSEKCLQNLEPQK</sequence>
<dbReference type="AlphaFoldDB" id="A0A8S4G257"/>
<feature type="compositionally biased region" description="Polar residues" evidence="1">
    <location>
        <begin position="16"/>
        <end position="37"/>
    </location>
</feature>
<accession>A0A8S4G257</accession>
<protein>
    <submittedName>
        <fullName evidence="3">(diamondback moth) hypothetical protein</fullName>
    </submittedName>
</protein>
<evidence type="ECO:0000256" key="1">
    <source>
        <dbReference type="SAM" id="MobiDB-lite"/>
    </source>
</evidence>
<proteinExistence type="predicted"/>
<evidence type="ECO:0000313" key="3">
    <source>
        <dbReference type="EMBL" id="CAG9134480.1"/>
    </source>
</evidence>
<gene>
    <name evidence="3" type="ORF">PLXY2_LOCUS12746</name>
</gene>
<feature type="domain" description="FP protein C-terminal" evidence="2">
    <location>
        <begin position="255"/>
        <end position="303"/>
    </location>
</feature>